<dbReference type="Pfam" id="PF08546">
    <property type="entry name" value="ApbA_C"/>
    <property type="match status" value="1"/>
</dbReference>
<evidence type="ECO:0000313" key="5">
    <source>
        <dbReference type="Proteomes" id="UP000038010"/>
    </source>
</evidence>
<dbReference type="PANTHER" id="PTHR21708">
    <property type="entry name" value="PROBABLE 2-DEHYDROPANTOATE 2-REDUCTASE"/>
    <property type="match status" value="1"/>
</dbReference>
<protein>
    <recommendedName>
        <fullName evidence="6">2-dehydropantoate 2-reductase</fullName>
    </recommendedName>
</protein>
<sequence>MNTELRRACIVGGNAISAFLSWRLQATNACDVTLVWKANYQQVAQYGISFKSSKFGNERFKPRYVVQNPDDAAQQNVAFDYVILCVKALPDVYNLADIIQSVVTKQHTCILVNTTNTLGVEKELEKRFPTNVVLSLVSGAELTQLGSSEFEHSGSTDLWVGPANINSEIPEAIQQDMSEALAMTLTTGQVDCQVSNNIRQQQFERMVGPIAFHPASVLFDTPSHTELLHKLGVREMIEDIIQELMALAAVHKCTFPTDFASKTIQAMVSVKEPSTMYQDFTARRPMEVETYLGAPVHLARVANVKVPRLETLYTLLRHVNTTNKDRPVAAAAPAPAHAAPQQNGLPPAQTVERPPRTASMQPPPRQHNAPMPGPGPRGRGPMGPPGRRGPPPVNGYRGPPPNGMQRRPSFDDNNNLDEFQHVVLYDDLPDGDFAEGGAPGLSVKERELMLRERELHLRQQEMAMRRGGPRRAPRNHHQDFDEDDEDDDFVDPMVPRHPQPPMDDNFDMMSVTSRRTKRNPGPGQMRKDMYNGGPPMRGGYNPRPYMNRNRTSAQLMSDMPMSTDNILDNAMMGFSSNRYGTVDRKELHNESRTNSLTAARLQEMGGVNGGPFPGPPSRRTSRSPGNPFGGPMGRPPGRPSPPHDQYGPPRNGRPSPPGMMQPVPRYPPGQGNAVHPQQVEQQVGLAADHQPTNIDIKSVFVNPPLVSTHHRRITMSTTNHSQSSQPNSSSSISANKTRQYTHLHAQLAQLNAHLADTESLVRVTAAQAQHMRFLGGYVGGLFMGSARVLGEESVTGRGKGA</sequence>
<feature type="compositionally biased region" description="Acidic residues" evidence="1">
    <location>
        <begin position="480"/>
        <end position="489"/>
    </location>
</feature>
<evidence type="ECO:0008006" key="6">
    <source>
        <dbReference type="Google" id="ProtNLM"/>
    </source>
</evidence>
<dbReference type="InterPro" id="IPR013183">
    <property type="entry name" value="Hsk3-like"/>
</dbReference>
<evidence type="ECO:0000256" key="1">
    <source>
        <dbReference type="SAM" id="MobiDB-lite"/>
    </source>
</evidence>
<evidence type="ECO:0000313" key="4">
    <source>
        <dbReference type="EMBL" id="KPI36986.1"/>
    </source>
</evidence>
<dbReference type="Gene3D" id="3.40.50.720">
    <property type="entry name" value="NAD(P)-binding Rossmann-like Domain"/>
    <property type="match status" value="1"/>
</dbReference>
<dbReference type="Pfam" id="PF02558">
    <property type="entry name" value="ApbA"/>
    <property type="match status" value="1"/>
</dbReference>
<gene>
    <name evidence="4" type="ORF">AB675_5968</name>
</gene>
<dbReference type="FunFam" id="3.40.50.720:FF:000424">
    <property type="entry name" value="Meiotically up-regulated gene 72 protein"/>
    <property type="match status" value="1"/>
</dbReference>
<dbReference type="InterPro" id="IPR008927">
    <property type="entry name" value="6-PGluconate_DH-like_C_sf"/>
</dbReference>
<dbReference type="RefSeq" id="XP_017996949.1">
    <property type="nucleotide sequence ID" value="XM_018146221.1"/>
</dbReference>
<dbReference type="Gene3D" id="1.10.1040.10">
    <property type="entry name" value="N-(1-d-carboxylethyl)-l-norvaline Dehydrogenase, domain 2"/>
    <property type="match status" value="1"/>
</dbReference>
<feature type="region of interest" description="Disordered" evidence="1">
    <location>
        <begin position="464"/>
        <end position="489"/>
    </location>
</feature>
<organism evidence="4 5">
    <name type="scientific">Cyphellophora attinorum</name>
    <dbReference type="NCBI Taxonomy" id="1664694"/>
    <lineage>
        <taxon>Eukaryota</taxon>
        <taxon>Fungi</taxon>
        <taxon>Dikarya</taxon>
        <taxon>Ascomycota</taxon>
        <taxon>Pezizomycotina</taxon>
        <taxon>Eurotiomycetes</taxon>
        <taxon>Chaetothyriomycetidae</taxon>
        <taxon>Chaetothyriales</taxon>
        <taxon>Cyphellophoraceae</taxon>
        <taxon>Cyphellophora</taxon>
    </lineage>
</organism>
<dbReference type="PANTHER" id="PTHR21708:SF25">
    <property type="entry name" value="PROTEIN PAM1-RELATED"/>
    <property type="match status" value="1"/>
</dbReference>
<feature type="compositionally biased region" description="Pro residues" evidence="1">
    <location>
        <begin position="382"/>
        <end position="402"/>
    </location>
</feature>
<dbReference type="OrthoDB" id="5302359at2759"/>
<dbReference type="SUPFAM" id="SSF48179">
    <property type="entry name" value="6-phosphogluconate dehydrogenase C-terminal domain-like"/>
    <property type="match status" value="1"/>
</dbReference>
<dbReference type="InterPro" id="IPR013752">
    <property type="entry name" value="KPA_reductase"/>
</dbReference>
<dbReference type="AlphaFoldDB" id="A0A0N1NZ94"/>
<dbReference type="InterPro" id="IPR013332">
    <property type="entry name" value="KPR_N"/>
</dbReference>
<dbReference type="Pfam" id="PF08227">
    <property type="entry name" value="DASH_Hsk3"/>
    <property type="match status" value="1"/>
</dbReference>
<reference evidence="4 5" key="1">
    <citation type="submission" date="2015-06" db="EMBL/GenBank/DDBJ databases">
        <title>Draft genome of the ant-associated black yeast Phialophora attae CBS 131958.</title>
        <authorList>
            <person name="Moreno L.F."/>
            <person name="Stielow B.J."/>
            <person name="de Hoog S."/>
            <person name="Vicente V.A."/>
            <person name="Weiss V.A."/>
            <person name="de Vries M."/>
            <person name="Cruz L.M."/>
            <person name="Souza E.M."/>
        </authorList>
    </citation>
    <scope>NUCLEOTIDE SEQUENCE [LARGE SCALE GENOMIC DNA]</scope>
    <source>
        <strain evidence="4 5">CBS 131958</strain>
    </source>
</reference>
<feature type="region of interest" description="Disordered" evidence="1">
    <location>
        <begin position="716"/>
        <end position="736"/>
    </location>
</feature>
<keyword evidence="5" id="KW-1185">Reference proteome</keyword>
<name>A0A0N1NZ94_9EURO</name>
<feature type="compositionally biased region" description="Pro residues" evidence="1">
    <location>
        <begin position="361"/>
        <end position="375"/>
    </location>
</feature>
<dbReference type="GO" id="GO:0005737">
    <property type="term" value="C:cytoplasm"/>
    <property type="evidence" value="ECO:0007669"/>
    <property type="project" value="TreeGrafter"/>
</dbReference>
<accession>A0A0N1NZ94</accession>
<feature type="compositionally biased region" description="Low complexity" evidence="1">
    <location>
        <begin position="716"/>
        <end position="733"/>
    </location>
</feature>
<dbReference type="GeneID" id="28738101"/>
<dbReference type="STRING" id="1664694.A0A0N1NZ94"/>
<dbReference type="Proteomes" id="UP000038010">
    <property type="component" value="Unassembled WGS sequence"/>
</dbReference>
<evidence type="ECO:0000259" key="2">
    <source>
        <dbReference type="Pfam" id="PF02558"/>
    </source>
</evidence>
<feature type="domain" description="Ketopantoate reductase N-terminal" evidence="2">
    <location>
        <begin position="9"/>
        <end position="163"/>
    </location>
</feature>
<comment type="caution">
    <text evidence="4">The sequence shown here is derived from an EMBL/GenBank/DDBJ whole genome shotgun (WGS) entry which is preliminary data.</text>
</comment>
<dbReference type="InterPro" id="IPR051402">
    <property type="entry name" value="KPR-Related"/>
</dbReference>
<feature type="region of interest" description="Disordered" evidence="1">
    <location>
        <begin position="599"/>
        <end position="685"/>
    </location>
</feature>
<dbReference type="EMBL" id="LFJN01000027">
    <property type="protein sequence ID" value="KPI36986.1"/>
    <property type="molecule type" value="Genomic_DNA"/>
</dbReference>
<feature type="compositionally biased region" description="Low complexity" evidence="1">
    <location>
        <begin position="328"/>
        <end position="340"/>
    </location>
</feature>
<proteinExistence type="predicted"/>
<evidence type="ECO:0000259" key="3">
    <source>
        <dbReference type="Pfam" id="PF08546"/>
    </source>
</evidence>
<feature type="region of interest" description="Disordered" evidence="1">
    <location>
        <begin position="514"/>
        <end position="534"/>
    </location>
</feature>
<feature type="compositionally biased region" description="Pro residues" evidence="1">
    <location>
        <begin position="654"/>
        <end position="667"/>
    </location>
</feature>
<dbReference type="VEuPathDB" id="FungiDB:AB675_5968"/>
<feature type="region of interest" description="Disordered" evidence="1">
    <location>
        <begin position="327"/>
        <end position="414"/>
    </location>
</feature>
<dbReference type="FunFam" id="1.10.1040.10:FF:000017">
    <property type="entry name" value="2-dehydropantoate 2-reductase"/>
    <property type="match status" value="1"/>
</dbReference>
<dbReference type="InterPro" id="IPR013328">
    <property type="entry name" value="6PGD_dom2"/>
</dbReference>
<feature type="domain" description="Ketopantoate reductase C-terminal" evidence="3">
    <location>
        <begin position="197"/>
        <end position="319"/>
    </location>
</feature>
<feature type="compositionally biased region" description="Pro residues" evidence="1">
    <location>
        <begin position="633"/>
        <end position="642"/>
    </location>
</feature>